<dbReference type="EMBL" id="MU858046">
    <property type="protein sequence ID" value="KAK4219963.1"/>
    <property type="molecule type" value="Genomic_DNA"/>
</dbReference>
<evidence type="ECO:0000256" key="1">
    <source>
        <dbReference type="SAM" id="Phobius"/>
    </source>
</evidence>
<gene>
    <name evidence="2" type="ORF">QBC37DRAFT_408946</name>
</gene>
<evidence type="ECO:0000313" key="3">
    <source>
        <dbReference type="Proteomes" id="UP001301769"/>
    </source>
</evidence>
<keyword evidence="3" id="KW-1185">Reference proteome</keyword>
<evidence type="ECO:0000313" key="2">
    <source>
        <dbReference type="EMBL" id="KAK4219963.1"/>
    </source>
</evidence>
<proteinExistence type="predicted"/>
<dbReference type="Proteomes" id="UP001301769">
    <property type="component" value="Unassembled WGS sequence"/>
</dbReference>
<feature type="transmembrane region" description="Helical" evidence="1">
    <location>
        <begin position="12"/>
        <end position="35"/>
    </location>
</feature>
<dbReference type="AlphaFoldDB" id="A0AAN6YIL6"/>
<accession>A0AAN6YIL6</accession>
<keyword evidence="1" id="KW-1133">Transmembrane helix</keyword>
<comment type="caution">
    <text evidence="2">The sequence shown here is derived from an EMBL/GenBank/DDBJ whole genome shotgun (WGS) entry which is preliminary data.</text>
</comment>
<organism evidence="2 3">
    <name type="scientific">Rhypophila decipiens</name>
    <dbReference type="NCBI Taxonomy" id="261697"/>
    <lineage>
        <taxon>Eukaryota</taxon>
        <taxon>Fungi</taxon>
        <taxon>Dikarya</taxon>
        <taxon>Ascomycota</taxon>
        <taxon>Pezizomycotina</taxon>
        <taxon>Sordariomycetes</taxon>
        <taxon>Sordariomycetidae</taxon>
        <taxon>Sordariales</taxon>
        <taxon>Naviculisporaceae</taxon>
        <taxon>Rhypophila</taxon>
    </lineage>
</organism>
<name>A0AAN6YIL6_9PEZI</name>
<keyword evidence="1" id="KW-0812">Transmembrane</keyword>
<protein>
    <submittedName>
        <fullName evidence="2">Uncharacterized protein</fullName>
    </submittedName>
</protein>
<sequence>MALSMGDLFSLVVVLALVMLKLGRVCFFFWDVFLLRREMAGRMMTIEKGNWVLLRVPLTVYQYLGKSTFSGWKTVYAKS</sequence>
<reference evidence="2" key="2">
    <citation type="submission" date="2023-05" db="EMBL/GenBank/DDBJ databases">
        <authorList>
            <consortium name="Lawrence Berkeley National Laboratory"/>
            <person name="Steindorff A."/>
            <person name="Hensen N."/>
            <person name="Bonometti L."/>
            <person name="Westerberg I."/>
            <person name="Brannstrom I.O."/>
            <person name="Guillou S."/>
            <person name="Cros-Aarteil S."/>
            <person name="Calhoun S."/>
            <person name="Haridas S."/>
            <person name="Kuo A."/>
            <person name="Mondo S."/>
            <person name="Pangilinan J."/>
            <person name="Riley R."/>
            <person name="Labutti K."/>
            <person name="Andreopoulos B."/>
            <person name="Lipzen A."/>
            <person name="Chen C."/>
            <person name="Yanf M."/>
            <person name="Daum C."/>
            <person name="Ng V."/>
            <person name="Clum A."/>
            <person name="Ohm R."/>
            <person name="Martin F."/>
            <person name="Silar P."/>
            <person name="Natvig D."/>
            <person name="Lalanne C."/>
            <person name="Gautier V."/>
            <person name="Ament-Velasquez S.L."/>
            <person name="Kruys A."/>
            <person name="Hutchinson M.I."/>
            <person name="Powell A.J."/>
            <person name="Barry K."/>
            <person name="Miller A.N."/>
            <person name="Grigoriev I.V."/>
            <person name="Debuchy R."/>
            <person name="Gladieux P."/>
            <person name="Thoren M.H."/>
            <person name="Johannesson H."/>
        </authorList>
    </citation>
    <scope>NUCLEOTIDE SEQUENCE</scope>
    <source>
        <strain evidence="2">PSN293</strain>
    </source>
</reference>
<keyword evidence="1" id="KW-0472">Membrane</keyword>
<reference evidence="2" key="1">
    <citation type="journal article" date="2023" name="Mol. Phylogenet. Evol.">
        <title>Genome-scale phylogeny and comparative genomics of the fungal order Sordariales.</title>
        <authorList>
            <person name="Hensen N."/>
            <person name="Bonometti L."/>
            <person name="Westerberg I."/>
            <person name="Brannstrom I.O."/>
            <person name="Guillou S."/>
            <person name="Cros-Aarteil S."/>
            <person name="Calhoun S."/>
            <person name="Haridas S."/>
            <person name="Kuo A."/>
            <person name="Mondo S."/>
            <person name="Pangilinan J."/>
            <person name="Riley R."/>
            <person name="LaButti K."/>
            <person name="Andreopoulos B."/>
            <person name="Lipzen A."/>
            <person name="Chen C."/>
            <person name="Yan M."/>
            <person name="Daum C."/>
            <person name="Ng V."/>
            <person name="Clum A."/>
            <person name="Steindorff A."/>
            <person name="Ohm R.A."/>
            <person name="Martin F."/>
            <person name="Silar P."/>
            <person name="Natvig D.O."/>
            <person name="Lalanne C."/>
            <person name="Gautier V."/>
            <person name="Ament-Velasquez S.L."/>
            <person name="Kruys A."/>
            <person name="Hutchinson M.I."/>
            <person name="Powell A.J."/>
            <person name="Barry K."/>
            <person name="Miller A.N."/>
            <person name="Grigoriev I.V."/>
            <person name="Debuchy R."/>
            <person name="Gladieux P."/>
            <person name="Hiltunen Thoren M."/>
            <person name="Johannesson H."/>
        </authorList>
    </citation>
    <scope>NUCLEOTIDE SEQUENCE</scope>
    <source>
        <strain evidence="2">PSN293</strain>
    </source>
</reference>